<gene>
    <name evidence="2" type="ORF">EHS25_003058</name>
</gene>
<keyword evidence="3" id="KW-1185">Reference proteome</keyword>
<evidence type="ECO:0000313" key="3">
    <source>
        <dbReference type="Proteomes" id="UP000279259"/>
    </source>
</evidence>
<evidence type="ECO:0008006" key="4">
    <source>
        <dbReference type="Google" id="ProtNLM"/>
    </source>
</evidence>
<comment type="caution">
    <text evidence="2">The sequence shown here is derived from an EMBL/GenBank/DDBJ whole genome shotgun (WGS) entry which is preliminary data.</text>
</comment>
<dbReference type="AlphaFoldDB" id="A0A427YCH0"/>
<evidence type="ECO:0000313" key="2">
    <source>
        <dbReference type="EMBL" id="RSH88830.1"/>
    </source>
</evidence>
<dbReference type="EMBL" id="RSCD01000016">
    <property type="protein sequence ID" value="RSH88830.1"/>
    <property type="molecule type" value="Genomic_DNA"/>
</dbReference>
<organism evidence="2 3">
    <name type="scientific">Saitozyma podzolica</name>
    <dbReference type="NCBI Taxonomy" id="1890683"/>
    <lineage>
        <taxon>Eukaryota</taxon>
        <taxon>Fungi</taxon>
        <taxon>Dikarya</taxon>
        <taxon>Basidiomycota</taxon>
        <taxon>Agaricomycotina</taxon>
        <taxon>Tremellomycetes</taxon>
        <taxon>Tremellales</taxon>
        <taxon>Trimorphomycetaceae</taxon>
        <taxon>Saitozyma</taxon>
    </lineage>
</organism>
<name>A0A427YCH0_9TREE</name>
<feature type="region of interest" description="Disordered" evidence="1">
    <location>
        <begin position="34"/>
        <end position="58"/>
    </location>
</feature>
<protein>
    <recommendedName>
        <fullName evidence="4">Mediator complex subunit 1</fullName>
    </recommendedName>
</protein>
<evidence type="ECO:0000256" key="1">
    <source>
        <dbReference type="SAM" id="MobiDB-lite"/>
    </source>
</evidence>
<proteinExistence type="predicted"/>
<sequence length="658" mass="69370">MAETTRAGPSDLPTSSSAATILTHLSSLLPTTSTTQPYLHPYPPGSSQPGYGWKGKARELHPSAEEQLRLIRNISAAVDGARTVLAKKDGDWAKLSRALREVVTHQNALLPLETSLLTCSSSAPTLTPLPSLMVNLTPVELLQALAKELDIQTYLEDSQFGLLKTTLTLAGNCFVIDVDLETDPSPGEDADVDVEAEAEAEADGADGAASMSEAGRAEGDARGKVRLSKLGVNHVTPGGGTGKSEHIAKVLKGGMVAYVEEWNKRVDGSDAGLRAERLEERIGRVKAMLEEVKVMDEMGNGAQETAAGVGTGSSGSRKKDLFADLELVAKTVDEWIKGEDSITVCPSDGASVFPSLLILPPTLSPAPVLRIRPARIGESVPPPPSATSEGGADVTMEEARWLSAEWVLEVVSTDEGNAPGLVVRRSCFAPGSNGLAVGTWDGAAKVENMLYHDASSPSAAPGPFPYSADFVHLSSAEAQTAKAPALEQHWSMAQPGPDAYVLGRVGLPSSPEGLRNVVEALRKQAMLNCLFSEVFRPSNLAPEASGEQSDGADDDWEDLMAEPTAVPLTVNQQEGCLRISLPAPHLDAANPPIVTLEVTPSGVGARGVEVEVLFGASASSGIVSDEQERAVREALEAVKEKGSLVELVRSLDWALRRS</sequence>
<accession>A0A427YCH0</accession>
<dbReference type="OrthoDB" id="2564972at2759"/>
<dbReference type="Proteomes" id="UP000279259">
    <property type="component" value="Unassembled WGS sequence"/>
</dbReference>
<reference evidence="2 3" key="1">
    <citation type="submission" date="2018-11" db="EMBL/GenBank/DDBJ databases">
        <title>Genome sequence of Saitozyma podzolica DSM 27192.</title>
        <authorList>
            <person name="Aliyu H."/>
            <person name="Gorte O."/>
            <person name="Ochsenreither K."/>
        </authorList>
    </citation>
    <scope>NUCLEOTIDE SEQUENCE [LARGE SCALE GENOMIC DNA]</scope>
    <source>
        <strain evidence="2 3">DSM 27192</strain>
    </source>
</reference>
<feature type="region of interest" description="Disordered" evidence="1">
    <location>
        <begin position="197"/>
        <end position="223"/>
    </location>
</feature>